<proteinExistence type="predicted"/>
<evidence type="ECO:0000313" key="2">
    <source>
        <dbReference type="EMBL" id="MBB5889833.1"/>
    </source>
</evidence>
<dbReference type="InterPro" id="IPR036388">
    <property type="entry name" value="WH-like_DNA-bd_sf"/>
</dbReference>
<dbReference type="PROSITE" id="PS50043">
    <property type="entry name" value="HTH_LUXR_2"/>
    <property type="match status" value="1"/>
</dbReference>
<accession>A0A7W9KCV0</accession>
<dbReference type="AlphaFoldDB" id="A0A7W9KCV0"/>
<dbReference type="Gene3D" id="1.10.10.10">
    <property type="entry name" value="Winged helix-like DNA-binding domain superfamily/Winged helix DNA-binding domain"/>
    <property type="match status" value="1"/>
</dbReference>
<keyword evidence="2" id="KW-0723">Serine/threonine-protein kinase</keyword>
<dbReference type="PANTHER" id="PTHR47691:SF3">
    <property type="entry name" value="HTH-TYPE TRANSCRIPTIONAL REGULATOR RV0890C-RELATED"/>
    <property type="match status" value="1"/>
</dbReference>
<protein>
    <submittedName>
        <fullName evidence="2">Non-specific serine/threonine protein kinase</fullName>
        <ecNumber evidence="2">2.7.11.1</ecNumber>
    </submittedName>
</protein>
<comment type="caution">
    <text evidence="2">The sequence shown here is derived from an EMBL/GenBank/DDBJ whole genome shotgun (WGS) entry which is preliminary data.</text>
</comment>
<gene>
    <name evidence="2" type="ORF">BJ998_001029</name>
</gene>
<dbReference type="PANTHER" id="PTHR47691">
    <property type="entry name" value="REGULATOR-RELATED"/>
    <property type="match status" value="1"/>
</dbReference>
<dbReference type="InterPro" id="IPR000792">
    <property type="entry name" value="Tscrpt_reg_LuxR_C"/>
</dbReference>
<dbReference type="GO" id="GO:0006355">
    <property type="term" value="P:regulation of DNA-templated transcription"/>
    <property type="evidence" value="ECO:0007669"/>
    <property type="project" value="InterPro"/>
</dbReference>
<name>A0A7W9KCV0_9PSEU</name>
<organism evidence="2 3">
    <name type="scientific">Kutzneria kofuensis</name>
    <dbReference type="NCBI Taxonomy" id="103725"/>
    <lineage>
        <taxon>Bacteria</taxon>
        <taxon>Bacillati</taxon>
        <taxon>Actinomycetota</taxon>
        <taxon>Actinomycetes</taxon>
        <taxon>Pseudonocardiales</taxon>
        <taxon>Pseudonocardiaceae</taxon>
        <taxon>Kutzneria</taxon>
    </lineage>
</organism>
<keyword evidence="2" id="KW-0418">Kinase</keyword>
<dbReference type="EC" id="2.7.11.1" evidence="2"/>
<dbReference type="PRINTS" id="PR00038">
    <property type="entry name" value="HTHLUXR"/>
</dbReference>
<dbReference type="InterPro" id="IPR027417">
    <property type="entry name" value="P-loop_NTPase"/>
</dbReference>
<evidence type="ECO:0000313" key="3">
    <source>
        <dbReference type="Proteomes" id="UP000585638"/>
    </source>
</evidence>
<feature type="domain" description="HTH luxR-type" evidence="1">
    <location>
        <begin position="707"/>
        <end position="772"/>
    </location>
</feature>
<keyword evidence="2" id="KW-0808">Transferase</keyword>
<dbReference type="InterPro" id="IPR011990">
    <property type="entry name" value="TPR-like_helical_dom_sf"/>
</dbReference>
<dbReference type="SUPFAM" id="SSF48452">
    <property type="entry name" value="TPR-like"/>
    <property type="match status" value="1"/>
</dbReference>
<dbReference type="Pfam" id="PF00196">
    <property type="entry name" value="GerE"/>
    <property type="match status" value="1"/>
</dbReference>
<keyword evidence="3" id="KW-1185">Reference proteome</keyword>
<dbReference type="Gene3D" id="3.40.50.300">
    <property type="entry name" value="P-loop containing nucleotide triphosphate hydrolases"/>
    <property type="match status" value="1"/>
</dbReference>
<dbReference type="SUPFAM" id="SSF46894">
    <property type="entry name" value="C-terminal effector domain of the bipartite response regulators"/>
    <property type="match status" value="1"/>
</dbReference>
<dbReference type="CDD" id="cd06170">
    <property type="entry name" value="LuxR_C_like"/>
    <property type="match status" value="1"/>
</dbReference>
<reference evidence="2 3" key="1">
    <citation type="submission" date="2020-08" db="EMBL/GenBank/DDBJ databases">
        <title>Sequencing the genomes of 1000 actinobacteria strains.</title>
        <authorList>
            <person name="Klenk H.-P."/>
        </authorList>
    </citation>
    <scope>NUCLEOTIDE SEQUENCE [LARGE SCALE GENOMIC DNA]</scope>
    <source>
        <strain evidence="2 3">DSM 43851</strain>
    </source>
</reference>
<evidence type="ECO:0000259" key="1">
    <source>
        <dbReference type="PROSITE" id="PS50043"/>
    </source>
</evidence>
<dbReference type="PRINTS" id="PR00364">
    <property type="entry name" value="DISEASERSIST"/>
</dbReference>
<dbReference type="Proteomes" id="UP000585638">
    <property type="component" value="Unassembled WGS sequence"/>
</dbReference>
<sequence length="774" mass="84615">MPPQWKGRLPGSATNFVSRRRELAAARKLLSTSRLITMTGVSGIGKSRLALRLAMDVRPAFPDGVWLVELAGCDNADLLAETVAVDLDVDHRCGSPVVKTLSAFLADKMLLLVLDHCDGLTDACTRLIRALLAAAPRLHVLVTSRNALRLGGERVFPLPPLTVPHLDRLPPATGLNHYGAVRLFAARAAAAHPGFVVDESNWADVAWICRRVDGIPLAIELVAAQLRTMPLRRLVDLLDAHFRERTKAVELAAPHRLRPQPVIDWHFDLCSPAERQVWKRLSVFTGSCDLAAAEAVCGGEDVRADEVAGIVTTLLDKGIVHRRQDGTADEGIRYQLLAPMRQHGLEQRSRSTRRTDPRIRHRDHYLSLVAVAGTDWFSSRQALWAERLRKERDNLRTAIASCLDERGKSPLALRITSTLLHFWLATGELHEGRYWLDRAIAADSSPTVERADALSARAILTTLMGDVAHAGSSLAEADELARRLNDRRSQAYTRLGLSMLTTHRGDLAGAVILAEQAVAGFRDTGDLAGAHAALSQWAIDAALLGDSTAASRAEDGLVLCMTRQASRSMPHALWVAAFAAWRRDELRRATALAQSALRLLRPSNDRLAVALTLKLLAWTAIGQNQHTKAARLLGASASRWLPSELAVVQSQHYAAFDHRCENGSRQSLGDHQFATAYHQGAQLGVDQAIGYGLGMPAADRPPTEWTRQHGARSLTPREQQVAELIAQGMRNKDIAATLLIARRTAETHVESILTKLGFTTRAEITAWIAGTGQS</sequence>
<dbReference type="SUPFAM" id="SSF52540">
    <property type="entry name" value="P-loop containing nucleoside triphosphate hydrolases"/>
    <property type="match status" value="1"/>
</dbReference>
<dbReference type="SMART" id="SM00421">
    <property type="entry name" value="HTH_LUXR"/>
    <property type="match status" value="1"/>
</dbReference>
<dbReference type="Gene3D" id="1.25.40.10">
    <property type="entry name" value="Tetratricopeptide repeat domain"/>
    <property type="match status" value="1"/>
</dbReference>
<dbReference type="GO" id="GO:0004674">
    <property type="term" value="F:protein serine/threonine kinase activity"/>
    <property type="evidence" value="ECO:0007669"/>
    <property type="project" value="UniProtKB-KW"/>
</dbReference>
<dbReference type="EMBL" id="JACHIR010000001">
    <property type="protein sequence ID" value="MBB5889833.1"/>
    <property type="molecule type" value="Genomic_DNA"/>
</dbReference>
<dbReference type="InterPro" id="IPR016032">
    <property type="entry name" value="Sig_transdc_resp-reg_C-effctor"/>
</dbReference>
<dbReference type="RefSeq" id="WP_184858929.1">
    <property type="nucleotide sequence ID" value="NZ_JACHIR010000001.1"/>
</dbReference>
<dbReference type="GO" id="GO:0003677">
    <property type="term" value="F:DNA binding"/>
    <property type="evidence" value="ECO:0007669"/>
    <property type="project" value="InterPro"/>
</dbReference>